<gene>
    <name evidence="3" type="ORF">ACFQ03_20465</name>
</gene>
<name>A0ABW3DGR4_9BACL</name>
<dbReference type="Pfam" id="PF00106">
    <property type="entry name" value="adh_short"/>
    <property type="match status" value="1"/>
</dbReference>
<dbReference type="InterPro" id="IPR002347">
    <property type="entry name" value="SDR_fam"/>
</dbReference>
<evidence type="ECO:0000256" key="2">
    <source>
        <dbReference type="ARBA" id="ARBA00023002"/>
    </source>
</evidence>
<dbReference type="SUPFAM" id="SSF51735">
    <property type="entry name" value="NAD(P)-binding Rossmann-fold domains"/>
    <property type="match status" value="1"/>
</dbReference>
<protein>
    <submittedName>
        <fullName evidence="3">SDR family NAD(P)-dependent oxidoreductase</fullName>
    </submittedName>
</protein>
<organism evidence="3 4">
    <name type="scientific">Paenibacillus residui</name>
    <dbReference type="NCBI Taxonomy" id="629724"/>
    <lineage>
        <taxon>Bacteria</taxon>
        <taxon>Bacillati</taxon>
        <taxon>Bacillota</taxon>
        <taxon>Bacilli</taxon>
        <taxon>Bacillales</taxon>
        <taxon>Paenibacillaceae</taxon>
        <taxon>Paenibacillus</taxon>
    </lineage>
</organism>
<dbReference type="RefSeq" id="WP_379290600.1">
    <property type="nucleotide sequence ID" value="NZ_JBHTIU010000082.1"/>
</dbReference>
<keyword evidence="2" id="KW-0560">Oxidoreductase</keyword>
<dbReference type="Proteomes" id="UP001597120">
    <property type="component" value="Unassembled WGS sequence"/>
</dbReference>
<sequence length="83" mass="8900">MAAEGAEVVLVGRRREKLAEVAQVIEQSGGRALVFPADVTNAEEVHKLRDQVLAQLGRVDVLINNAGGTGAYSSIHDALMWCK</sequence>
<evidence type="ECO:0000256" key="1">
    <source>
        <dbReference type="ARBA" id="ARBA00006484"/>
    </source>
</evidence>
<reference evidence="4" key="1">
    <citation type="journal article" date="2019" name="Int. J. Syst. Evol. Microbiol.">
        <title>The Global Catalogue of Microorganisms (GCM) 10K type strain sequencing project: providing services to taxonomists for standard genome sequencing and annotation.</title>
        <authorList>
            <consortium name="The Broad Institute Genomics Platform"/>
            <consortium name="The Broad Institute Genome Sequencing Center for Infectious Disease"/>
            <person name="Wu L."/>
            <person name="Ma J."/>
        </authorList>
    </citation>
    <scope>NUCLEOTIDE SEQUENCE [LARGE SCALE GENOMIC DNA]</scope>
    <source>
        <strain evidence="4">CCUG 57263</strain>
    </source>
</reference>
<dbReference type="Gene3D" id="3.40.50.720">
    <property type="entry name" value="NAD(P)-binding Rossmann-like Domain"/>
    <property type="match status" value="1"/>
</dbReference>
<dbReference type="PANTHER" id="PTHR44196:SF1">
    <property type="entry name" value="DEHYDROGENASE_REDUCTASE SDR FAMILY MEMBER 7B"/>
    <property type="match status" value="1"/>
</dbReference>
<dbReference type="EMBL" id="JBHTIU010000082">
    <property type="protein sequence ID" value="MFD0871518.1"/>
    <property type="molecule type" value="Genomic_DNA"/>
</dbReference>
<comment type="caution">
    <text evidence="3">The sequence shown here is derived from an EMBL/GenBank/DDBJ whole genome shotgun (WGS) entry which is preliminary data.</text>
</comment>
<evidence type="ECO:0000313" key="4">
    <source>
        <dbReference type="Proteomes" id="UP001597120"/>
    </source>
</evidence>
<accession>A0ABW3DGR4</accession>
<proteinExistence type="inferred from homology"/>
<keyword evidence="4" id="KW-1185">Reference proteome</keyword>
<comment type="similarity">
    <text evidence="1">Belongs to the short-chain dehydrogenases/reductases (SDR) family.</text>
</comment>
<dbReference type="PANTHER" id="PTHR44196">
    <property type="entry name" value="DEHYDROGENASE/REDUCTASE SDR FAMILY MEMBER 7B"/>
    <property type="match status" value="1"/>
</dbReference>
<dbReference type="InterPro" id="IPR036291">
    <property type="entry name" value="NAD(P)-bd_dom_sf"/>
</dbReference>
<evidence type="ECO:0000313" key="3">
    <source>
        <dbReference type="EMBL" id="MFD0871518.1"/>
    </source>
</evidence>